<dbReference type="AlphaFoldDB" id="B4MKS6"/>
<evidence type="ECO:0000256" key="1">
    <source>
        <dbReference type="SAM" id="Coils"/>
    </source>
</evidence>
<feature type="compositionally biased region" description="Basic and acidic residues" evidence="2">
    <location>
        <begin position="131"/>
        <end position="145"/>
    </location>
</feature>
<proteinExistence type="predicted"/>
<dbReference type="GO" id="GO:0001514">
    <property type="term" value="P:selenocysteine incorporation"/>
    <property type="evidence" value="ECO:0007669"/>
    <property type="project" value="EnsemblMetazoa"/>
</dbReference>
<dbReference type="HOGENOM" id="CLU_866748_0_0_1"/>
<dbReference type="GO" id="GO:0035368">
    <property type="term" value="F:selenocysteine insertion sequence binding"/>
    <property type="evidence" value="ECO:0007669"/>
    <property type="project" value="EnsemblMetazoa"/>
</dbReference>
<organism evidence="4 5">
    <name type="scientific">Drosophila willistoni</name>
    <name type="common">Fruit fly</name>
    <dbReference type="NCBI Taxonomy" id="7260"/>
    <lineage>
        <taxon>Eukaryota</taxon>
        <taxon>Metazoa</taxon>
        <taxon>Ecdysozoa</taxon>
        <taxon>Arthropoda</taxon>
        <taxon>Hexapoda</taxon>
        <taxon>Insecta</taxon>
        <taxon>Pterygota</taxon>
        <taxon>Neoptera</taxon>
        <taxon>Endopterygota</taxon>
        <taxon>Diptera</taxon>
        <taxon>Brachycera</taxon>
        <taxon>Muscomorpha</taxon>
        <taxon>Ephydroidea</taxon>
        <taxon>Drosophilidae</taxon>
        <taxon>Drosophila</taxon>
        <taxon>Sophophora</taxon>
    </lineage>
</organism>
<dbReference type="GO" id="GO:0043021">
    <property type="term" value="F:ribonucleoprotein complex binding"/>
    <property type="evidence" value="ECO:0007669"/>
    <property type="project" value="TreeGrafter"/>
</dbReference>
<dbReference type="GO" id="GO:0005739">
    <property type="term" value="C:mitochondrion"/>
    <property type="evidence" value="ECO:0007669"/>
    <property type="project" value="TreeGrafter"/>
</dbReference>
<dbReference type="Pfam" id="PF01248">
    <property type="entry name" value="Ribosomal_L7Ae"/>
    <property type="match status" value="1"/>
</dbReference>
<dbReference type="Gene3D" id="3.30.1330.30">
    <property type="match status" value="1"/>
</dbReference>
<dbReference type="STRING" id="7260.B4MKS6"/>
<dbReference type="EMBL" id="CH963847">
    <property type="protein sequence ID" value="EDW72782.1"/>
    <property type="molecule type" value="Genomic_DNA"/>
</dbReference>
<dbReference type="PANTHER" id="PTHR13284:SF4">
    <property type="entry name" value="C2H2-TYPE DOMAIN-CONTAINING PROTEIN"/>
    <property type="match status" value="1"/>
</dbReference>
<dbReference type="GO" id="GO:0035613">
    <property type="term" value="F:RNA stem-loop binding"/>
    <property type="evidence" value="ECO:0007669"/>
    <property type="project" value="EnsemblMetazoa"/>
</dbReference>
<dbReference type="InterPro" id="IPR040051">
    <property type="entry name" value="SECISBP2"/>
</dbReference>
<dbReference type="OrthoDB" id="263617at2759"/>
<dbReference type="OMA" id="QKVPYCF"/>
<sequence>MSRNSDKLNIIDHRTFDDLHKDNDSATTKMLRTHKYKNKHKYADTLFDFICRLPCRKPKKQGQIKKEQQLQRKKSPNFSLIRTIVPKRKGKCHRNLITKEKVTRLKRSIRSYRNLKQAAALKETTTEQPETDNHLIDSPHQEKDQSSMMETSSSQLELETRLQGLSINETNKCHSIHSRRFRSYCDNCTRAQLKKLTTQLLKDLDRFQKRAYAANEIKARAHPRMALGFREAISHLNIRNKVKLLILATDCESNPGEDGLDETIDKIKFSCQQHNVPYCFSLMRRELAYALKKRAQISCVAILDYDGAQDIYKDLLLELDEARKDYKRLTAL</sequence>
<gene>
    <name evidence="4" type="primary">Dwil\GK17193</name>
    <name evidence="4" type="ORF">Dwil_GK17193</name>
</gene>
<dbReference type="GO" id="GO:0003730">
    <property type="term" value="F:mRNA 3'-UTR binding"/>
    <property type="evidence" value="ECO:0007669"/>
    <property type="project" value="TreeGrafter"/>
</dbReference>
<name>B4MKS6_DROWI</name>
<dbReference type="Proteomes" id="UP000007798">
    <property type="component" value="Unassembled WGS sequence"/>
</dbReference>
<accession>B4MKS6</accession>
<evidence type="ECO:0000256" key="2">
    <source>
        <dbReference type="SAM" id="MobiDB-lite"/>
    </source>
</evidence>
<evidence type="ECO:0000313" key="4">
    <source>
        <dbReference type="EMBL" id="EDW72782.1"/>
    </source>
</evidence>
<evidence type="ECO:0000313" key="5">
    <source>
        <dbReference type="Proteomes" id="UP000007798"/>
    </source>
</evidence>
<keyword evidence="5" id="KW-1185">Reference proteome</keyword>
<dbReference type="GO" id="GO:1990904">
    <property type="term" value="C:ribonucleoprotein complex"/>
    <property type="evidence" value="ECO:0007669"/>
    <property type="project" value="EnsemblMetazoa"/>
</dbReference>
<dbReference type="KEGG" id="dwi:6639334"/>
<dbReference type="InterPro" id="IPR004038">
    <property type="entry name" value="Ribosomal_eL8/eL30/eS12/Gad45"/>
</dbReference>
<dbReference type="SUPFAM" id="SSF55315">
    <property type="entry name" value="L30e-like"/>
    <property type="match status" value="1"/>
</dbReference>
<feature type="region of interest" description="Disordered" evidence="2">
    <location>
        <begin position="121"/>
        <end position="152"/>
    </location>
</feature>
<reference evidence="4 5" key="1">
    <citation type="journal article" date="2007" name="Nature">
        <title>Evolution of genes and genomes on the Drosophila phylogeny.</title>
        <authorList>
            <consortium name="Drosophila 12 Genomes Consortium"/>
            <person name="Clark A.G."/>
            <person name="Eisen M.B."/>
            <person name="Smith D.R."/>
            <person name="Bergman C.M."/>
            <person name="Oliver B."/>
            <person name="Markow T.A."/>
            <person name="Kaufman T.C."/>
            <person name="Kellis M."/>
            <person name="Gelbart W."/>
            <person name="Iyer V.N."/>
            <person name="Pollard D.A."/>
            <person name="Sackton T.B."/>
            <person name="Larracuente A.M."/>
            <person name="Singh N.D."/>
            <person name="Abad J.P."/>
            <person name="Abt D.N."/>
            <person name="Adryan B."/>
            <person name="Aguade M."/>
            <person name="Akashi H."/>
            <person name="Anderson W.W."/>
            <person name="Aquadro C.F."/>
            <person name="Ardell D.H."/>
            <person name="Arguello R."/>
            <person name="Artieri C.G."/>
            <person name="Barbash D.A."/>
            <person name="Barker D."/>
            <person name="Barsanti P."/>
            <person name="Batterham P."/>
            <person name="Batzoglou S."/>
            <person name="Begun D."/>
            <person name="Bhutkar A."/>
            <person name="Blanco E."/>
            <person name="Bosak S.A."/>
            <person name="Bradley R.K."/>
            <person name="Brand A.D."/>
            <person name="Brent M.R."/>
            <person name="Brooks A.N."/>
            <person name="Brown R.H."/>
            <person name="Butlin R.K."/>
            <person name="Caggese C."/>
            <person name="Calvi B.R."/>
            <person name="Bernardo de Carvalho A."/>
            <person name="Caspi A."/>
            <person name="Castrezana S."/>
            <person name="Celniker S.E."/>
            <person name="Chang J.L."/>
            <person name="Chapple C."/>
            <person name="Chatterji S."/>
            <person name="Chinwalla A."/>
            <person name="Civetta A."/>
            <person name="Clifton S.W."/>
            <person name="Comeron J.M."/>
            <person name="Costello J.C."/>
            <person name="Coyne J.A."/>
            <person name="Daub J."/>
            <person name="David R.G."/>
            <person name="Delcher A.L."/>
            <person name="Delehaunty K."/>
            <person name="Do C.B."/>
            <person name="Ebling H."/>
            <person name="Edwards K."/>
            <person name="Eickbush T."/>
            <person name="Evans J.D."/>
            <person name="Filipski A."/>
            <person name="Findeiss S."/>
            <person name="Freyhult E."/>
            <person name="Fulton L."/>
            <person name="Fulton R."/>
            <person name="Garcia A.C."/>
            <person name="Gardiner A."/>
            <person name="Garfield D.A."/>
            <person name="Garvin B.E."/>
            <person name="Gibson G."/>
            <person name="Gilbert D."/>
            <person name="Gnerre S."/>
            <person name="Godfrey J."/>
            <person name="Good R."/>
            <person name="Gotea V."/>
            <person name="Gravely B."/>
            <person name="Greenberg A.J."/>
            <person name="Griffiths-Jones S."/>
            <person name="Gross S."/>
            <person name="Guigo R."/>
            <person name="Gustafson E.A."/>
            <person name="Haerty W."/>
            <person name="Hahn M.W."/>
            <person name="Halligan D.L."/>
            <person name="Halpern A.L."/>
            <person name="Halter G.M."/>
            <person name="Han M.V."/>
            <person name="Heger A."/>
            <person name="Hillier L."/>
            <person name="Hinrichs A.S."/>
            <person name="Holmes I."/>
            <person name="Hoskins R.A."/>
            <person name="Hubisz M.J."/>
            <person name="Hultmark D."/>
            <person name="Huntley M.A."/>
            <person name="Jaffe D.B."/>
            <person name="Jagadeeshan S."/>
            <person name="Jeck W.R."/>
            <person name="Johnson J."/>
            <person name="Jones C.D."/>
            <person name="Jordan W.C."/>
            <person name="Karpen G.H."/>
            <person name="Kataoka E."/>
            <person name="Keightley P.D."/>
            <person name="Kheradpour P."/>
            <person name="Kirkness E.F."/>
            <person name="Koerich L.B."/>
            <person name="Kristiansen K."/>
            <person name="Kudrna D."/>
            <person name="Kulathinal R.J."/>
            <person name="Kumar S."/>
            <person name="Kwok R."/>
            <person name="Lander E."/>
            <person name="Langley C.H."/>
            <person name="Lapoint R."/>
            <person name="Lazzaro B.P."/>
            <person name="Lee S.J."/>
            <person name="Levesque L."/>
            <person name="Li R."/>
            <person name="Lin C.F."/>
            <person name="Lin M.F."/>
            <person name="Lindblad-Toh K."/>
            <person name="Llopart A."/>
            <person name="Long M."/>
            <person name="Low L."/>
            <person name="Lozovsky E."/>
            <person name="Lu J."/>
            <person name="Luo M."/>
            <person name="Machado C.A."/>
            <person name="Makalowski W."/>
            <person name="Marzo M."/>
            <person name="Matsuda M."/>
            <person name="Matzkin L."/>
            <person name="McAllister B."/>
            <person name="McBride C.S."/>
            <person name="McKernan B."/>
            <person name="McKernan K."/>
            <person name="Mendez-Lago M."/>
            <person name="Minx P."/>
            <person name="Mollenhauer M.U."/>
            <person name="Montooth K."/>
            <person name="Mount S.M."/>
            <person name="Mu X."/>
            <person name="Myers E."/>
            <person name="Negre B."/>
            <person name="Newfeld S."/>
            <person name="Nielsen R."/>
            <person name="Noor M.A."/>
            <person name="O'Grady P."/>
            <person name="Pachter L."/>
            <person name="Papaceit M."/>
            <person name="Parisi M.J."/>
            <person name="Parisi M."/>
            <person name="Parts L."/>
            <person name="Pedersen J.S."/>
            <person name="Pesole G."/>
            <person name="Phillippy A.M."/>
            <person name="Ponting C.P."/>
            <person name="Pop M."/>
            <person name="Porcelli D."/>
            <person name="Powell J.R."/>
            <person name="Prohaska S."/>
            <person name="Pruitt K."/>
            <person name="Puig M."/>
            <person name="Quesneville H."/>
            <person name="Ram K.R."/>
            <person name="Rand D."/>
            <person name="Rasmussen M.D."/>
            <person name="Reed L.K."/>
            <person name="Reenan R."/>
            <person name="Reily A."/>
            <person name="Remington K.A."/>
            <person name="Rieger T.T."/>
            <person name="Ritchie M.G."/>
            <person name="Robin C."/>
            <person name="Rogers Y.H."/>
            <person name="Rohde C."/>
            <person name="Rozas J."/>
            <person name="Rubenfield M.J."/>
            <person name="Ruiz A."/>
            <person name="Russo S."/>
            <person name="Salzberg S.L."/>
            <person name="Sanchez-Gracia A."/>
            <person name="Saranga D.J."/>
            <person name="Sato H."/>
            <person name="Schaeffer S.W."/>
            <person name="Schatz M.C."/>
            <person name="Schlenke T."/>
            <person name="Schwartz R."/>
            <person name="Segarra C."/>
            <person name="Singh R.S."/>
            <person name="Sirot L."/>
            <person name="Sirota M."/>
            <person name="Sisneros N.B."/>
            <person name="Smith C.D."/>
            <person name="Smith T.F."/>
            <person name="Spieth J."/>
            <person name="Stage D.E."/>
            <person name="Stark A."/>
            <person name="Stephan W."/>
            <person name="Strausberg R.L."/>
            <person name="Strempel S."/>
            <person name="Sturgill D."/>
            <person name="Sutton G."/>
            <person name="Sutton G.G."/>
            <person name="Tao W."/>
            <person name="Teichmann S."/>
            <person name="Tobari Y.N."/>
            <person name="Tomimura Y."/>
            <person name="Tsolas J.M."/>
            <person name="Valente V.L."/>
            <person name="Venter E."/>
            <person name="Venter J.C."/>
            <person name="Vicario S."/>
            <person name="Vieira F.G."/>
            <person name="Vilella A.J."/>
            <person name="Villasante A."/>
            <person name="Walenz B."/>
            <person name="Wang J."/>
            <person name="Wasserman M."/>
            <person name="Watts T."/>
            <person name="Wilson D."/>
            <person name="Wilson R.K."/>
            <person name="Wing R.A."/>
            <person name="Wolfner M.F."/>
            <person name="Wong A."/>
            <person name="Wong G.K."/>
            <person name="Wu C.I."/>
            <person name="Wu G."/>
            <person name="Yamamoto D."/>
            <person name="Yang H.P."/>
            <person name="Yang S.P."/>
            <person name="Yorke J.A."/>
            <person name="Yoshida K."/>
            <person name="Zdobnov E."/>
            <person name="Zhang P."/>
            <person name="Zhang Y."/>
            <person name="Zimin A.V."/>
            <person name="Baldwin J."/>
            <person name="Abdouelleil A."/>
            <person name="Abdulkadir J."/>
            <person name="Abebe A."/>
            <person name="Abera B."/>
            <person name="Abreu J."/>
            <person name="Acer S.C."/>
            <person name="Aftuck L."/>
            <person name="Alexander A."/>
            <person name="An P."/>
            <person name="Anderson E."/>
            <person name="Anderson S."/>
            <person name="Arachi H."/>
            <person name="Azer M."/>
            <person name="Bachantsang P."/>
            <person name="Barry A."/>
            <person name="Bayul T."/>
            <person name="Berlin A."/>
            <person name="Bessette D."/>
            <person name="Bloom T."/>
            <person name="Blye J."/>
            <person name="Boguslavskiy L."/>
            <person name="Bonnet C."/>
            <person name="Boukhgalter B."/>
            <person name="Bourzgui I."/>
            <person name="Brown A."/>
            <person name="Cahill P."/>
            <person name="Channer S."/>
            <person name="Cheshatsang Y."/>
            <person name="Chuda L."/>
            <person name="Citroen M."/>
            <person name="Collymore A."/>
            <person name="Cooke P."/>
            <person name="Costello M."/>
            <person name="D'Aco K."/>
            <person name="Daza R."/>
            <person name="De Haan G."/>
            <person name="DeGray S."/>
            <person name="DeMaso C."/>
            <person name="Dhargay N."/>
            <person name="Dooley K."/>
            <person name="Dooley E."/>
            <person name="Doricent M."/>
            <person name="Dorje P."/>
            <person name="Dorjee K."/>
            <person name="Dupes A."/>
            <person name="Elong R."/>
            <person name="Falk J."/>
            <person name="Farina A."/>
            <person name="Faro S."/>
            <person name="Ferguson D."/>
            <person name="Fisher S."/>
            <person name="Foley C.D."/>
            <person name="Franke A."/>
            <person name="Friedrich D."/>
            <person name="Gadbois L."/>
            <person name="Gearin G."/>
            <person name="Gearin C.R."/>
            <person name="Giannoukos G."/>
            <person name="Goode T."/>
            <person name="Graham J."/>
            <person name="Grandbois E."/>
            <person name="Grewal S."/>
            <person name="Gyaltsen K."/>
            <person name="Hafez N."/>
            <person name="Hagos B."/>
            <person name="Hall J."/>
            <person name="Henson C."/>
            <person name="Hollinger A."/>
            <person name="Honan T."/>
            <person name="Huard M.D."/>
            <person name="Hughes L."/>
            <person name="Hurhula B."/>
            <person name="Husby M.E."/>
            <person name="Kamat A."/>
            <person name="Kanga B."/>
            <person name="Kashin S."/>
            <person name="Khazanovich D."/>
            <person name="Kisner P."/>
            <person name="Lance K."/>
            <person name="Lara M."/>
            <person name="Lee W."/>
            <person name="Lennon N."/>
            <person name="Letendre F."/>
            <person name="LeVine R."/>
            <person name="Lipovsky A."/>
            <person name="Liu X."/>
            <person name="Liu J."/>
            <person name="Liu S."/>
            <person name="Lokyitsang T."/>
            <person name="Lokyitsang Y."/>
            <person name="Lubonja R."/>
            <person name="Lui A."/>
            <person name="MacDonald P."/>
            <person name="Magnisalis V."/>
            <person name="Maru K."/>
            <person name="Matthews C."/>
            <person name="McCusker W."/>
            <person name="McDonough S."/>
            <person name="Mehta T."/>
            <person name="Meldrim J."/>
            <person name="Meneus L."/>
            <person name="Mihai O."/>
            <person name="Mihalev A."/>
            <person name="Mihova T."/>
            <person name="Mittelman R."/>
            <person name="Mlenga V."/>
            <person name="Montmayeur A."/>
            <person name="Mulrain L."/>
            <person name="Navidi A."/>
            <person name="Naylor J."/>
            <person name="Negash T."/>
            <person name="Nguyen T."/>
            <person name="Nguyen N."/>
            <person name="Nicol R."/>
            <person name="Norbu C."/>
            <person name="Norbu N."/>
            <person name="Novod N."/>
            <person name="O'Neill B."/>
            <person name="Osman S."/>
            <person name="Markiewicz E."/>
            <person name="Oyono O.L."/>
            <person name="Patti C."/>
            <person name="Phunkhang P."/>
            <person name="Pierre F."/>
            <person name="Priest M."/>
            <person name="Raghuraman S."/>
            <person name="Rege F."/>
            <person name="Reyes R."/>
            <person name="Rise C."/>
            <person name="Rogov P."/>
            <person name="Ross K."/>
            <person name="Ryan E."/>
            <person name="Settipalli S."/>
            <person name="Shea T."/>
            <person name="Sherpa N."/>
            <person name="Shi L."/>
            <person name="Shih D."/>
            <person name="Sparrow T."/>
            <person name="Spaulding J."/>
            <person name="Stalker J."/>
            <person name="Stange-Thomann N."/>
            <person name="Stavropoulos S."/>
            <person name="Stone C."/>
            <person name="Strader C."/>
            <person name="Tesfaye S."/>
            <person name="Thomson T."/>
            <person name="Thoulutsang Y."/>
            <person name="Thoulutsang D."/>
            <person name="Topham K."/>
            <person name="Topping I."/>
            <person name="Tsamla T."/>
            <person name="Vassiliev H."/>
            <person name="Vo A."/>
            <person name="Wangchuk T."/>
            <person name="Wangdi T."/>
            <person name="Weiand M."/>
            <person name="Wilkinson J."/>
            <person name="Wilson A."/>
            <person name="Yadav S."/>
            <person name="Young G."/>
            <person name="Yu Q."/>
            <person name="Zembek L."/>
            <person name="Zhong D."/>
            <person name="Zimmer A."/>
            <person name="Zwirko Z."/>
            <person name="Jaffe D.B."/>
            <person name="Alvarez P."/>
            <person name="Brockman W."/>
            <person name="Butler J."/>
            <person name="Chin C."/>
            <person name="Gnerre S."/>
            <person name="Grabherr M."/>
            <person name="Kleber M."/>
            <person name="Mauceli E."/>
            <person name="MacCallum I."/>
        </authorList>
    </citation>
    <scope>NUCLEOTIDE SEQUENCE [LARGE SCALE GENOMIC DNA]</scope>
    <source>
        <strain evidence="5">Tucson 14030-0811.24</strain>
    </source>
</reference>
<protein>
    <recommendedName>
        <fullName evidence="3">Ribosomal protein eL8/eL30/eS12/Gadd45 domain-containing protein</fullName>
    </recommendedName>
</protein>
<dbReference type="eggNOG" id="ENOG502QUP4">
    <property type="taxonomic scope" value="Eukaryota"/>
</dbReference>
<dbReference type="InterPro" id="IPR029064">
    <property type="entry name" value="Ribosomal_eL30-like_sf"/>
</dbReference>
<feature type="coiled-coil region" evidence="1">
    <location>
        <begin position="305"/>
        <end position="332"/>
    </location>
</feature>
<evidence type="ECO:0000259" key="3">
    <source>
        <dbReference type="Pfam" id="PF01248"/>
    </source>
</evidence>
<feature type="domain" description="Ribosomal protein eL8/eL30/eS12/Gadd45" evidence="3">
    <location>
        <begin position="218"/>
        <end position="311"/>
    </location>
</feature>
<dbReference type="PhylomeDB" id="B4MKS6"/>
<keyword evidence="1" id="KW-0175">Coiled coil</keyword>
<dbReference type="PANTHER" id="PTHR13284">
    <property type="entry name" value="GH01354P"/>
    <property type="match status" value="1"/>
</dbReference>
<dbReference type="InParanoid" id="B4MKS6"/>